<keyword evidence="2" id="KW-0479">Metal-binding</keyword>
<evidence type="ECO:0000256" key="1">
    <source>
        <dbReference type="ARBA" id="ARBA00004906"/>
    </source>
</evidence>
<dbReference type="WBParaSite" id="PTRK_0000009400.1">
    <property type="protein sequence ID" value="PTRK_0000009400.1"/>
    <property type="gene ID" value="PTRK_0000009400"/>
</dbReference>
<evidence type="ECO:0000256" key="4">
    <source>
        <dbReference type="ARBA" id="ARBA00022786"/>
    </source>
</evidence>
<evidence type="ECO:0000256" key="5">
    <source>
        <dbReference type="ARBA" id="ARBA00022833"/>
    </source>
</evidence>
<dbReference type="InterPro" id="IPR001841">
    <property type="entry name" value="Znf_RING"/>
</dbReference>
<organism evidence="9 10">
    <name type="scientific">Parastrongyloides trichosuri</name>
    <name type="common">Possum-specific nematode worm</name>
    <dbReference type="NCBI Taxonomy" id="131310"/>
    <lineage>
        <taxon>Eukaryota</taxon>
        <taxon>Metazoa</taxon>
        <taxon>Ecdysozoa</taxon>
        <taxon>Nematoda</taxon>
        <taxon>Chromadorea</taxon>
        <taxon>Rhabditida</taxon>
        <taxon>Tylenchina</taxon>
        <taxon>Panagrolaimomorpha</taxon>
        <taxon>Strongyloidoidea</taxon>
        <taxon>Strongyloididae</taxon>
        <taxon>Parastrongyloides</taxon>
    </lineage>
</organism>
<evidence type="ECO:0000259" key="8">
    <source>
        <dbReference type="PROSITE" id="PS50089"/>
    </source>
</evidence>
<dbReference type="PROSITE" id="PS50089">
    <property type="entry name" value="ZF_RING_2"/>
    <property type="match status" value="1"/>
</dbReference>
<keyword evidence="4" id="KW-0833">Ubl conjugation pathway</keyword>
<proteinExistence type="predicted"/>
<sequence>MEHGKNDQNVNLKNLSKFSKNFEQSDIKMEHSGSDDYIEDRGETSNENSSKGSIDILSKNEFSEKSEELQEKLTTSIDNITTSNSSKTYFHGQEICYQFSPAYINRYKTCELCNGKLADPCFRCLGKNEDELNDCEMAEGILCYHVFHKCCVDNFLKTNEKCPTCPEEFLYTESSRIQ</sequence>
<dbReference type="Proteomes" id="UP000038045">
    <property type="component" value="Unplaced"/>
</dbReference>
<dbReference type="GO" id="GO:0008270">
    <property type="term" value="F:zinc ion binding"/>
    <property type="evidence" value="ECO:0007669"/>
    <property type="project" value="UniProtKB-KW"/>
</dbReference>
<name>A0A0N4Z061_PARTI</name>
<accession>A0A0N4Z061</accession>
<evidence type="ECO:0000256" key="7">
    <source>
        <dbReference type="SAM" id="MobiDB-lite"/>
    </source>
</evidence>
<dbReference type="SUPFAM" id="SSF57850">
    <property type="entry name" value="RING/U-box"/>
    <property type="match status" value="1"/>
</dbReference>
<evidence type="ECO:0000256" key="2">
    <source>
        <dbReference type="ARBA" id="ARBA00022723"/>
    </source>
</evidence>
<dbReference type="Gene3D" id="3.30.40.10">
    <property type="entry name" value="Zinc/RING finger domain, C3HC4 (zinc finger)"/>
    <property type="match status" value="1"/>
</dbReference>
<evidence type="ECO:0000313" key="10">
    <source>
        <dbReference type="WBParaSite" id="PTRK_0000009400.1"/>
    </source>
</evidence>
<keyword evidence="9" id="KW-1185">Reference proteome</keyword>
<dbReference type="GO" id="GO:0031461">
    <property type="term" value="C:cullin-RING ubiquitin ligase complex"/>
    <property type="evidence" value="ECO:0007669"/>
    <property type="project" value="UniProtKB-ARBA"/>
</dbReference>
<reference evidence="10" key="1">
    <citation type="submission" date="2017-02" db="UniProtKB">
        <authorList>
            <consortium name="WormBaseParasite"/>
        </authorList>
    </citation>
    <scope>IDENTIFICATION</scope>
</reference>
<keyword evidence="3 6" id="KW-0863">Zinc-finger</keyword>
<dbReference type="Pfam" id="PF12678">
    <property type="entry name" value="zf-rbx1"/>
    <property type="match status" value="1"/>
</dbReference>
<evidence type="ECO:0000256" key="3">
    <source>
        <dbReference type="ARBA" id="ARBA00022771"/>
    </source>
</evidence>
<dbReference type="AlphaFoldDB" id="A0A0N4Z061"/>
<evidence type="ECO:0000256" key="6">
    <source>
        <dbReference type="PROSITE-ProRule" id="PRU00175"/>
    </source>
</evidence>
<dbReference type="STRING" id="131310.A0A0N4Z061"/>
<comment type="pathway">
    <text evidence="1">Protein modification; protein ubiquitination.</text>
</comment>
<dbReference type="InterPro" id="IPR013083">
    <property type="entry name" value="Znf_RING/FYVE/PHD"/>
</dbReference>
<feature type="domain" description="RING-type" evidence="8">
    <location>
        <begin position="121"/>
        <end position="165"/>
    </location>
</feature>
<protein>
    <submittedName>
        <fullName evidence="10">RING-type domain-containing protein</fullName>
    </submittedName>
</protein>
<keyword evidence="5" id="KW-0862">Zinc</keyword>
<feature type="region of interest" description="Disordered" evidence="7">
    <location>
        <begin position="29"/>
        <end position="54"/>
    </location>
</feature>
<dbReference type="InterPro" id="IPR024766">
    <property type="entry name" value="Znf_RING_H2"/>
</dbReference>
<feature type="compositionally biased region" description="Basic and acidic residues" evidence="7">
    <location>
        <begin position="29"/>
        <end position="44"/>
    </location>
</feature>
<evidence type="ECO:0000313" key="9">
    <source>
        <dbReference type="Proteomes" id="UP000038045"/>
    </source>
</evidence>